<protein>
    <recommendedName>
        <fullName evidence="3">Amine oxidase domain-containing protein</fullName>
    </recommendedName>
</protein>
<proteinExistence type="predicted"/>
<organism evidence="1 2">
    <name type="scientific">Pinctada imbricata</name>
    <name type="common">Atlantic pearl-oyster</name>
    <name type="synonym">Pinctada martensii</name>
    <dbReference type="NCBI Taxonomy" id="66713"/>
    <lineage>
        <taxon>Eukaryota</taxon>
        <taxon>Metazoa</taxon>
        <taxon>Spiralia</taxon>
        <taxon>Lophotrochozoa</taxon>
        <taxon>Mollusca</taxon>
        <taxon>Bivalvia</taxon>
        <taxon>Autobranchia</taxon>
        <taxon>Pteriomorphia</taxon>
        <taxon>Pterioida</taxon>
        <taxon>Pterioidea</taxon>
        <taxon>Pteriidae</taxon>
        <taxon>Pinctada</taxon>
    </lineage>
</organism>
<evidence type="ECO:0000313" key="2">
    <source>
        <dbReference type="Proteomes" id="UP001186944"/>
    </source>
</evidence>
<dbReference type="EMBL" id="VSWD01000011">
    <property type="protein sequence ID" value="KAK3088498.1"/>
    <property type="molecule type" value="Genomic_DNA"/>
</dbReference>
<dbReference type="Gene3D" id="1.10.405.20">
    <property type="match status" value="1"/>
</dbReference>
<evidence type="ECO:0008006" key="3">
    <source>
        <dbReference type="Google" id="ProtNLM"/>
    </source>
</evidence>
<accession>A0AA89BNZ1</accession>
<evidence type="ECO:0000313" key="1">
    <source>
        <dbReference type="EMBL" id="KAK3088498.1"/>
    </source>
</evidence>
<dbReference type="AlphaFoldDB" id="A0AA89BNZ1"/>
<dbReference type="Proteomes" id="UP001186944">
    <property type="component" value="Unassembled WGS sequence"/>
</dbReference>
<gene>
    <name evidence="1" type="ORF">FSP39_019896</name>
</gene>
<reference evidence="1" key="1">
    <citation type="submission" date="2019-08" db="EMBL/GenBank/DDBJ databases">
        <title>The improved chromosome-level genome for the pearl oyster Pinctada fucata martensii using PacBio sequencing and Hi-C.</title>
        <authorList>
            <person name="Zheng Z."/>
        </authorList>
    </citation>
    <scope>NUCLEOTIDE SEQUENCE</scope>
    <source>
        <strain evidence="1">ZZ-2019</strain>
        <tissue evidence="1">Adductor muscle</tissue>
    </source>
</reference>
<name>A0AA89BNZ1_PINIB</name>
<comment type="caution">
    <text evidence="1">The sequence shown here is derived from an EMBL/GenBank/DDBJ whole genome shotgun (WGS) entry which is preliminary data.</text>
</comment>
<keyword evidence="2" id="KW-1185">Reference proteome</keyword>
<sequence length="369" mass="43368">MELGRELVRYMKLHKRLFGDYDGFLMARPNARVRRAIRGTISDFLRRNKMPLIETAVIYGLYTGGGYGQPHKVSSIYGLMWITPKVCRYLLDDTVPVFTFFDTGLISLFETLIRRFAIDVKLNVDIRRIRRDDSKSFGNIQIEFSNRNNPMSTMVKEYDFLIISPAMRYLLDIIDVSPIEKKIFRRQLTDTFFMSTLVDSPFGVRSAYPFDVHRKRLIRYDFEPYVGIDVFSVSKNYSGESYKLGLTPGGKDGRRIQSTVYYQVGRDDPRIQEVGRYAEEKLHKHLREKHRIPYSLIARFITPYFTRFSVPDMDKGIIWDVFDLQGHRKTWYIGGSVTFDTAGAVIEYNEKILRNYRLPPKRFEFDYTL</sequence>